<evidence type="ECO:0000313" key="2">
    <source>
        <dbReference type="EMBL" id="KAG2298156.1"/>
    </source>
</evidence>
<reference evidence="2 3" key="1">
    <citation type="submission" date="2020-02" db="EMBL/GenBank/DDBJ databases">
        <authorList>
            <person name="Ma Q."/>
            <person name="Huang Y."/>
            <person name="Song X."/>
            <person name="Pei D."/>
        </authorList>
    </citation>
    <scope>NUCLEOTIDE SEQUENCE [LARGE SCALE GENOMIC DNA]</scope>
    <source>
        <strain evidence="2">Sxm20200214</strain>
        <tissue evidence="2">Leaf</tissue>
    </source>
</reference>
<evidence type="ECO:0000313" key="3">
    <source>
        <dbReference type="Proteomes" id="UP000886595"/>
    </source>
</evidence>
<organism evidence="2 3">
    <name type="scientific">Brassica carinata</name>
    <name type="common">Ethiopian mustard</name>
    <name type="synonym">Abyssinian cabbage</name>
    <dbReference type="NCBI Taxonomy" id="52824"/>
    <lineage>
        <taxon>Eukaryota</taxon>
        <taxon>Viridiplantae</taxon>
        <taxon>Streptophyta</taxon>
        <taxon>Embryophyta</taxon>
        <taxon>Tracheophyta</taxon>
        <taxon>Spermatophyta</taxon>
        <taxon>Magnoliopsida</taxon>
        <taxon>eudicotyledons</taxon>
        <taxon>Gunneridae</taxon>
        <taxon>Pentapetalae</taxon>
        <taxon>rosids</taxon>
        <taxon>malvids</taxon>
        <taxon>Brassicales</taxon>
        <taxon>Brassicaceae</taxon>
        <taxon>Brassiceae</taxon>
        <taxon>Brassica</taxon>
    </lineage>
</organism>
<dbReference type="OrthoDB" id="10461688at2759"/>
<protein>
    <recommendedName>
        <fullName evidence="1">Replication protein A 70 kDa DNA-binding subunit B/D first OB fold domain-containing protein</fullName>
    </recommendedName>
</protein>
<dbReference type="InterPro" id="IPR012340">
    <property type="entry name" value="NA-bd_OB-fold"/>
</dbReference>
<dbReference type="CDD" id="cd04481">
    <property type="entry name" value="RPA1_DBD_B_like"/>
    <property type="match status" value="1"/>
</dbReference>
<dbReference type="InterPro" id="IPR003871">
    <property type="entry name" value="RFA1B/D_OB_1st"/>
</dbReference>
<dbReference type="Pfam" id="PF02721">
    <property type="entry name" value="DUF223"/>
    <property type="match status" value="1"/>
</dbReference>
<name>A0A8X7V1Y6_BRACI</name>
<proteinExistence type="predicted"/>
<dbReference type="AlphaFoldDB" id="A0A8X7V1Y6"/>
<feature type="domain" description="Replication protein A 70 kDa DNA-binding subunit B/D first OB fold" evidence="1">
    <location>
        <begin position="4"/>
        <end position="102"/>
    </location>
</feature>
<dbReference type="SUPFAM" id="SSF50249">
    <property type="entry name" value="Nucleic acid-binding proteins"/>
    <property type="match status" value="1"/>
</dbReference>
<comment type="caution">
    <text evidence="2">The sequence shown here is derived from an EMBL/GenBank/DDBJ whole genome shotgun (WGS) entry which is preliminary data.</text>
</comment>
<dbReference type="EMBL" id="JAAMPC010000008">
    <property type="protein sequence ID" value="KAG2298156.1"/>
    <property type="molecule type" value="Genomic_DNA"/>
</dbReference>
<dbReference type="Gene3D" id="2.40.50.140">
    <property type="entry name" value="Nucleic acid-binding proteins"/>
    <property type="match status" value="1"/>
</dbReference>
<dbReference type="Proteomes" id="UP000886595">
    <property type="component" value="Unassembled WGS sequence"/>
</dbReference>
<sequence>MSAFTLLSDLQYEVKKPAIRVHVISKWRTKTSETELLVGDEMGFIIQGTFHDECMESNKISIKEGEWYEIYDFKLIYNFRKVKATTNRYHFVTKVNTVITNCGLLKHVDIYGSLLFLGNLEFVEEAAGIVKPKTTFSLINPENAHNNCVAYGTNAVELHAYWNSTKANVVLCVLSVWRIEWDEGRFRYMTNIEGCSKIVLEPNIPEIEEFRKRIPAYVY</sequence>
<accession>A0A8X7V1Y6</accession>
<keyword evidence="3" id="KW-1185">Reference proteome</keyword>
<gene>
    <name evidence="2" type="ORF">Bca52824_034628</name>
</gene>
<evidence type="ECO:0000259" key="1">
    <source>
        <dbReference type="Pfam" id="PF02721"/>
    </source>
</evidence>